<accession>A0A9X5BK79</accession>
<proteinExistence type="predicted"/>
<dbReference type="RefSeq" id="WP_160562198.1">
    <property type="nucleotide sequence ID" value="NZ_QZDT01000077.1"/>
</dbReference>
<sequence length="124" mass="14789">MQREEQTMNITYEKCGDYLIPNLIPDSEPEGELRKFGLMRKSYLKNYKRGIYAGLLLSGELKKHLLIIQIRAEERFDLLVEQMAEREEVTEQLKEQDQMLWVQRMNSIRARAEEIVREEIICIL</sequence>
<dbReference type="Pfam" id="PF14198">
    <property type="entry name" value="TnpV"/>
    <property type="match status" value="1"/>
</dbReference>
<protein>
    <submittedName>
        <fullName evidence="1">TnpV protein</fullName>
    </submittedName>
</protein>
<dbReference type="InterPro" id="IPR026989">
    <property type="entry name" value="TnpV"/>
</dbReference>
<evidence type="ECO:0000313" key="2">
    <source>
        <dbReference type="Proteomes" id="UP001154420"/>
    </source>
</evidence>
<comment type="caution">
    <text evidence="1">The sequence shown here is derived from an EMBL/GenBank/DDBJ whole genome shotgun (WGS) entry which is preliminary data.</text>
</comment>
<dbReference type="OrthoDB" id="9797564at2"/>
<organism evidence="1 2">
    <name type="scientific">Parablautia muri</name>
    <dbReference type="NCBI Taxonomy" id="2320879"/>
    <lineage>
        <taxon>Bacteria</taxon>
        <taxon>Bacillati</taxon>
        <taxon>Bacillota</taxon>
        <taxon>Clostridia</taxon>
        <taxon>Lachnospirales</taxon>
        <taxon>Lachnospiraceae</taxon>
        <taxon>Parablautia</taxon>
    </lineage>
</organism>
<name>A0A9X5BK79_9FIRM</name>
<dbReference type="EMBL" id="QZDT01000077">
    <property type="protein sequence ID" value="NBJ95283.1"/>
    <property type="molecule type" value="Genomic_DNA"/>
</dbReference>
<gene>
    <name evidence="1" type="ORF">D5281_22790</name>
</gene>
<dbReference type="Proteomes" id="UP001154420">
    <property type="component" value="Unassembled WGS sequence"/>
</dbReference>
<dbReference type="AlphaFoldDB" id="A0A9X5BK79"/>
<reference evidence="1" key="1">
    <citation type="submission" date="2018-09" db="EMBL/GenBank/DDBJ databases">
        <title>Murine metabolic-syndrome-specific gut microbial biobank.</title>
        <authorList>
            <person name="Liu C."/>
        </authorList>
    </citation>
    <scope>NUCLEOTIDE SEQUENCE</scope>
    <source>
        <strain evidence="1">D42-62</strain>
    </source>
</reference>
<evidence type="ECO:0000313" key="1">
    <source>
        <dbReference type="EMBL" id="NBJ95283.1"/>
    </source>
</evidence>
<keyword evidence="2" id="KW-1185">Reference proteome</keyword>